<dbReference type="EMBL" id="CAJVPP010014426">
    <property type="protein sequence ID" value="CAG8724111.1"/>
    <property type="molecule type" value="Genomic_DNA"/>
</dbReference>
<comment type="caution">
    <text evidence="2">The sequence shown here is derived from an EMBL/GenBank/DDBJ whole genome shotgun (WGS) entry which is preliminary data.</text>
</comment>
<dbReference type="InterPro" id="IPR000719">
    <property type="entry name" value="Prot_kinase_dom"/>
</dbReference>
<protein>
    <submittedName>
        <fullName evidence="2">11588_t:CDS:1</fullName>
    </submittedName>
</protein>
<dbReference type="PROSITE" id="PS50011">
    <property type="entry name" value="PROTEIN_KINASE_DOM"/>
    <property type="match status" value="1"/>
</dbReference>
<dbReference type="AlphaFoldDB" id="A0A9N9I7P2"/>
<evidence type="ECO:0000259" key="1">
    <source>
        <dbReference type="PROSITE" id="PS50011"/>
    </source>
</evidence>
<feature type="non-terminal residue" evidence="2">
    <location>
        <position position="399"/>
    </location>
</feature>
<dbReference type="SUPFAM" id="SSF56112">
    <property type="entry name" value="Protein kinase-like (PK-like)"/>
    <property type="match status" value="1"/>
</dbReference>
<sequence length="399" mass="46127">ILNNFFVSSCNASMRVWDQCIVDIARPPVTGTTEDSYHAFWDALIIKPMLIGCPEAVYNRNTSKYKSTGLCRPDTSCLISGACLVRGEEKGPENSEDPAKELTSKMKWTYGDCPYIFGYYAIATKVTYCYLQEHWPTILPLLRQNIPESFQEEFDVLYRSRSSKVIQLKHDSVVKYYSTPDLVLNIVELYHEMAEHAVPYIDSVLQHNVTEGTIPYIIFTPRGVLYKPRTINELIKAIYCVLTAIKVSIIIYYPFTPEILLTKIIHSQSLHKMNIMHRDLRWENVMKYIDSEKWFIIDFEDACKFPSRVPNTQLAKESHAPEVSQSYHDDSVDVWSVGYLIQTASVKLGEPDKLKDYVVTQLMANDEYDRPTSGEALEWLWKNYKEILSEDFLEPTKIF</sequence>
<dbReference type="GO" id="GO:0005524">
    <property type="term" value="F:ATP binding"/>
    <property type="evidence" value="ECO:0007669"/>
    <property type="project" value="InterPro"/>
</dbReference>
<accession>A0A9N9I7P2</accession>
<dbReference type="Proteomes" id="UP000789375">
    <property type="component" value="Unassembled WGS sequence"/>
</dbReference>
<evidence type="ECO:0000313" key="2">
    <source>
        <dbReference type="EMBL" id="CAG8724111.1"/>
    </source>
</evidence>
<organism evidence="2 3">
    <name type="scientific">Funneliformis mosseae</name>
    <name type="common">Endomycorrhizal fungus</name>
    <name type="synonym">Glomus mosseae</name>
    <dbReference type="NCBI Taxonomy" id="27381"/>
    <lineage>
        <taxon>Eukaryota</taxon>
        <taxon>Fungi</taxon>
        <taxon>Fungi incertae sedis</taxon>
        <taxon>Mucoromycota</taxon>
        <taxon>Glomeromycotina</taxon>
        <taxon>Glomeromycetes</taxon>
        <taxon>Glomerales</taxon>
        <taxon>Glomeraceae</taxon>
        <taxon>Funneliformis</taxon>
    </lineage>
</organism>
<dbReference type="InterPro" id="IPR011009">
    <property type="entry name" value="Kinase-like_dom_sf"/>
</dbReference>
<keyword evidence="3" id="KW-1185">Reference proteome</keyword>
<feature type="domain" description="Protein kinase" evidence="1">
    <location>
        <begin position="99"/>
        <end position="399"/>
    </location>
</feature>
<gene>
    <name evidence="2" type="ORF">FMOSSE_LOCUS15209</name>
</gene>
<dbReference type="Pfam" id="PF00069">
    <property type="entry name" value="Pkinase"/>
    <property type="match status" value="1"/>
</dbReference>
<reference evidence="2" key="1">
    <citation type="submission" date="2021-06" db="EMBL/GenBank/DDBJ databases">
        <authorList>
            <person name="Kallberg Y."/>
            <person name="Tangrot J."/>
            <person name="Rosling A."/>
        </authorList>
    </citation>
    <scope>NUCLEOTIDE SEQUENCE</scope>
    <source>
        <strain evidence="2">87-6 pot B 2015</strain>
    </source>
</reference>
<proteinExistence type="predicted"/>
<dbReference type="Gene3D" id="1.10.510.10">
    <property type="entry name" value="Transferase(Phosphotransferase) domain 1"/>
    <property type="match status" value="1"/>
</dbReference>
<dbReference type="GO" id="GO:0004672">
    <property type="term" value="F:protein kinase activity"/>
    <property type="evidence" value="ECO:0007669"/>
    <property type="project" value="InterPro"/>
</dbReference>
<evidence type="ECO:0000313" key="3">
    <source>
        <dbReference type="Proteomes" id="UP000789375"/>
    </source>
</evidence>
<name>A0A9N9I7P2_FUNMO</name>